<dbReference type="EMBL" id="KK116087">
    <property type="protein sequence ID" value="KFM66756.1"/>
    <property type="molecule type" value="Genomic_DNA"/>
</dbReference>
<proteinExistence type="predicted"/>
<evidence type="ECO:0000313" key="1">
    <source>
        <dbReference type="EMBL" id="KFM66756.1"/>
    </source>
</evidence>
<name>A0A087TNR7_STEMI</name>
<feature type="non-terminal residue" evidence="1">
    <location>
        <position position="53"/>
    </location>
</feature>
<feature type="non-terminal residue" evidence="1">
    <location>
        <position position="1"/>
    </location>
</feature>
<dbReference type="Proteomes" id="UP000054359">
    <property type="component" value="Unassembled WGS sequence"/>
</dbReference>
<reference evidence="1 2" key="1">
    <citation type="submission" date="2013-11" db="EMBL/GenBank/DDBJ databases">
        <title>Genome sequencing of Stegodyphus mimosarum.</title>
        <authorList>
            <person name="Bechsgaard J."/>
        </authorList>
    </citation>
    <scope>NUCLEOTIDE SEQUENCE [LARGE SCALE GENOMIC DNA]</scope>
</reference>
<sequence length="53" mass="6365">VKTENNTKKKFNVNTKRKFNVNTVYYRELHSRQIKVRKILNEVKMNVNIADIS</sequence>
<evidence type="ECO:0000313" key="2">
    <source>
        <dbReference type="Proteomes" id="UP000054359"/>
    </source>
</evidence>
<dbReference type="AlphaFoldDB" id="A0A087TNR7"/>
<organism evidence="1 2">
    <name type="scientific">Stegodyphus mimosarum</name>
    <name type="common">African social velvet spider</name>
    <dbReference type="NCBI Taxonomy" id="407821"/>
    <lineage>
        <taxon>Eukaryota</taxon>
        <taxon>Metazoa</taxon>
        <taxon>Ecdysozoa</taxon>
        <taxon>Arthropoda</taxon>
        <taxon>Chelicerata</taxon>
        <taxon>Arachnida</taxon>
        <taxon>Araneae</taxon>
        <taxon>Araneomorphae</taxon>
        <taxon>Entelegynae</taxon>
        <taxon>Eresoidea</taxon>
        <taxon>Eresidae</taxon>
        <taxon>Stegodyphus</taxon>
    </lineage>
</organism>
<protein>
    <submittedName>
        <fullName evidence="1">Uncharacterized protein</fullName>
    </submittedName>
</protein>
<keyword evidence="2" id="KW-1185">Reference proteome</keyword>
<accession>A0A087TNR7</accession>
<gene>
    <name evidence="1" type="ORF">X975_13351</name>
</gene>